<keyword evidence="2" id="KW-1185">Reference proteome</keyword>
<dbReference type="Proteomes" id="UP000265515">
    <property type="component" value="Unassembled WGS sequence"/>
</dbReference>
<gene>
    <name evidence="1" type="ORF">CBR_g51804</name>
</gene>
<dbReference type="Gramene" id="GBG91070">
    <property type="protein sequence ID" value="GBG91070"/>
    <property type="gene ID" value="CBR_g51804"/>
</dbReference>
<organism evidence="1 2">
    <name type="scientific">Chara braunii</name>
    <name type="common">Braun's stonewort</name>
    <dbReference type="NCBI Taxonomy" id="69332"/>
    <lineage>
        <taxon>Eukaryota</taxon>
        <taxon>Viridiplantae</taxon>
        <taxon>Streptophyta</taxon>
        <taxon>Charophyceae</taxon>
        <taxon>Charales</taxon>
        <taxon>Characeae</taxon>
        <taxon>Chara</taxon>
    </lineage>
</organism>
<name>A0A388M943_CHABU</name>
<dbReference type="EMBL" id="BFEA01000868">
    <property type="protein sequence ID" value="GBG91070.1"/>
    <property type="molecule type" value="Genomic_DNA"/>
</dbReference>
<reference evidence="1 2" key="1">
    <citation type="journal article" date="2018" name="Cell">
        <title>The Chara Genome: Secondary Complexity and Implications for Plant Terrestrialization.</title>
        <authorList>
            <person name="Nishiyama T."/>
            <person name="Sakayama H."/>
            <person name="Vries J.D."/>
            <person name="Buschmann H."/>
            <person name="Saint-Marcoux D."/>
            <person name="Ullrich K.K."/>
            <person name="Haas F.B."/>
            <person name="Vanderstraeten L."/>
            <person name="Becker D."/>
            <person name="Lang D."/>
            <person name="Vosolsobe S."/>
            <person name="Rombauts S."/>
            <person name="Wilhelmsson P.K.I."/>
            <person name="Janitza P."/>
            <person name="Kern R."/>
            <person name="Heyl A."/>
            <person name="Rumpler F."/>
            <person name="Villalobos L.I.A.C."/>
            <person name="Clay J.M."/>
            <person name="Skokan R."/>
            <person name="Toyoda A."/>
            <person name="Suzuki Y."/>
            <person name="Kagoshima H."/>
            <person name="Schijlen E."/>
            <person name="Tajeshwar N."/>
            <person name="Catarino B."/>
            <person name="Hetherington A.J."/>
            <person name="Saltykova A."/>
            <person name="Bonnot C."/>
            <person name="Breuninger H."/>
            <person name="Symeonidi A."/>
            <person name="Radhakrishnan G.V."/>
            <person name="Van Nieuwerburgh F."/>
            <person name="Deforce D."/>
            <person name="Chang C."/>
            <person name="Karol K.G."/>
            <person name="Hedrich R."/>
            <person name="Ulvskov P."/>
            <person name="Glockner G."/>
            <person name="Delwiche C.F."/>
            <person name="Petrasek J."/>
            <person name="Van de Peer Y."/>
            <person name="Friml J."/>
            <person name="Beilby M."/>
            <person name="Dolan L."/>
            <person name="Kohara Y."/>
            <person name="Sugano S."/>
            <person name="Fujiyama A."/>
            <person name="Delaux P.-M."/>
            <person name="Quint M."/>
            <person name="TheiBen G."/>
            <person name="Hagemann M."/>
            <person name="Harholt J."/>
            <person name="Dunand C."/>
            <person name="Zachgo S."/>
            <person name="Langdale J."/>
            <person name="Maumus F."/>
            <person name="Straeten D.V.D."/>
            <person name="Gould S.B."/>
            <person name="Rensing S.A."/>
        </authorList>
    </citation>
    <scope>NUCLEOTIDE SEQUENCE [LARGE SCALE GENOMIC DNA]</scope>
    <source>
        <strain evidence="1 2">S276</strain>
    </source>
</reference>
<accession>A0A388M943</accession>
<comment type="caution">
    <text evidence="1">The sequence shown here is derived from an EMBL/GenBank/DDBJ whole genome shotgun (WGS) entry which is preliminary data.</text>
</comment>
<evidence type="ECO:0000313" key="1">
    <source>
        <dbReference type="EMBL" id="GBG91070.1"/>
    </source>
</evidence>
<dbReference type="AlphaFoldDB" id="A0A388M943"/>
<evidence type="ECO:0000313" key="2">
    <source>
        <dbReference type="Proteomes" id="UP000265515"/>
    </source>
</evidence>
<protein>
    <submittedName>
        <fullName evidence="1">Uncharacterized protein</fullName>
    </submittedName>
</protein>
<proteinExistence type="predicted"/>
<sequence>MWQRTSPAPCGLERVGARASAPLGEGCLPHRIGDGHEAPHLVCRREHRGYARGRRAGILPRDEPAAAGGGFHEAISLAKGIDDGRISYERLKNDAKAMRLLLATTMWLMWMSRDDLCSHFDASLFVELTAKPTLAVSMHGSFDARCHILQATIVVTERMGKPAMMLAELPLYISDCASCIITFEHDATLLSPMNVERLDWLGTGPSRTKKMNLPHRTALEGG</sequence>